<accession>A0ABU2EWU2</accession>
<evidence type="ECO:0000313" key="1">
    <source>
        <dbReference type="EMBL" id="MDS0252295.1"/>
    </source>
</evidence>
<gene>
    <name evidence="1" type="ORF">NC662_01040</name>
</gene>
<evidence type="ECO:0000313" key="2">
    <source>
        <dbReference type="Proteomes" id="UP001248536"/>
    </source>
</evidence>
<protein>
    <submittedName>
        <fullName evidence="1">DUF5812 family protein</fullName>
    </submittedName>
</protein>
<comment type="caution">
    <text evidence="1">The sequence shown here is derived from an EMBL/GenBank/DDBJ whole genome shotgun (WGS) entry which is preliminary data.</text>
</comment>
<dbReference type="EMBL" id="JAMQCP010000001">
    <property type="protein sequence ID" value="MDS0252295.1"/>
    <property type="molecule type" value="Genomic_DNA"/>
</dbReference>
<dbReference type="Pfam" id="PF19129">
    <property type="entry name" value="DUF5812"/>
    <property type="match status" value="1"/>
</dbReference>
<reference evidence="1 2" key="1">
    <citation type="submission" date="2022-06" db="EMBL/GenBank/DDBJ databases">
        <title>Haloarcula sp. a new haloarchaeum isolate from saline soil.</title>
        <authorList>
            <person name="Strakova D."/>
            <person name="Galisteo C."/>
            <person name="Sanchez-Porro C."/>
            <person name="Ventosa A."/>
        </authorList>
    </citation>
    <scope>NUCLEOTIDE SEQUENCE [LARGE SCALE GENOMIC DNA]</scope>
    <source>
        <strain evidence="1 2">JCM 15760</strain>
    </source>
</reference>
<name>A0ABU2EWU2_HALAR</name>
<sequence>MTAIEGTFLVTNADDASATLRNVADSQVLTVSDNPGIEAGEVVEGTVEPEPPMEVTYTVTEVAERRTIPVETADLAPTTQATEIAAEQATGELTTVERAGEGEIHVLTVPEDETAEAAADIVDDEATLSRAARLGVDRVEVRTAEGVVSVRYLPD</sequence>
<proteinExistence type="predicted"/>
<keyword evidence="2" id="KW-1185">Reference proteome</keyword>
<dbReference type="InterPro" id="IPR043850">
    <property type="entry name" value="DUF5812"/>
</dbReference>
<organism evidence="1 2">
    <name type="scientific">Haloarcula argentinensis</name>
    <dbReference type="NCBI Taxonomy" id="43776"/>
    <lineage>
        <taxon>Archaea</taxon>
        <taxon>Methanobacteriati</taxon>
        <taxon>Methanobacteriota</taxon>
        <taxon>Stenosarchaea group</taxon>
        <taxon>Halobacteria</taxon>
        <taxon>Halobacteriales</taxon>
        <taxon>Haloarculaceae</taxon>
        <taxon>Haloarcula</taxon>
    </lineage>
</organism>
<dbReference type="RefSeq" id="WP_049944017.1">
    <property type="nucleotide sequence ID" value="NZ_BAABDY010000003.1"/>
</dbReference>
<dbReference type="Proteomes" id="UP001248536">
    <property type="component" value="Unassembled WGS sequence"/>
</dbReference>